<keyword evidence="2" id="KW-0479">Metal-binding</keyword>
<dbReference type="AlphaFoldDB" id="A0A1L9SAL5"/>
<evidence type="ECO:0000256" key="4">
    <source>
        <dbReference type="ARBA" id="ARBA00022801"/>
    </source>
</evidence>
<evidence type="ECO:0000313" key="10">
    <source>
        <dbReference type="Proteomes" id="UP000184188"/>
    </source>
</evidence>
<dbReference type="PANTHER" id="PTHR46471">
    <property type="entry name" value="CHITIN DEACETYLASE"/>
    <property type="match status" value="1"/>
</dbReference>
<dbReference type="GO" id="GO:0016810">
    <property type="term" value="F:hydrolase activity, acting on carbon-nitrogen (but not peptide) bonds"/>
    <property type="evidence" value="ECO:0007669"/>
    <property type="project" value="InterPro"/>
</dbReference>
<comment type="cofactor">
    <cofactor evidence="1">
        <name>Co(2+)</name>
        <dbReference type="ChEBI" id="CHEBI:48828"/>
    </cofactor>
</comment>
<sequence>MGSSIFLYFLSISLSHIANAAPFASPTSIKPFVIDTFKDSKRNDLGYWHGAGEDLPVEYGDSSIRLIASDPDQNFHTQITPSEKCFDLSPYRDQRMFLRVEFSGTPRFGISLNQQNANCDPTRMPHPETWDTVEAERYIAYVPLSHFKIDQSKVLSVSFSGIYRRENLTLYNVEIVDGPPRGFHVPEKLASGRMVLRCSRPNSFAFGIDDGQPKYAQEVMDILADEGIKVTFFAVSTGLRDPSTNFTQVYREMAKKGHQIALHSYSHPKMEGLAELSDIDDELKKSIRTLNETLGLKSRYFRPPFGTVGARTRQRLGALITDPYIVNWSVDIEDWIWTGTDTPEKQLEAFKRDVKKGGNLAVMHYLHPTTVSYMREAIQFVKAQGLDIMRVDQCLEDPESPSLY</sequence>
<evidence type="ECO:0000256" key="1">
    <source>
        <dbReference type="ARBA" id="ARBA00001941"/>
    </source>
</evidence>
<evidence type="ECO:0000256" key="2">
    <source>
        <dbReference type="ARBA" id="ARBA00022723"/>
    </source>
</evidence>
<keyword evidence="4" id="KW-0378">Hydrolase</keyword>
<dbReference type="GeneID" id="34614210"/>
<proteinExistence type="predicted"/>
<gene>
    <name evidence="9" type="ORF">ASPZODRAFT_2112210</name>
</gene>
<evidence type="ECO:0000256" key="3">
    <source>
        <dbReference type="ARBA" id="ARBA00022729"/>
    </source>
</evidence>
<keyword evidence="6" id="KW-0170">Cobalt</keyword>
<reference evidence="10" key="1">
    <citation type="journal article" date="2017" name="Genome Biol.">
        <title>Comparative genomics reveals high biological diversity and specific adaptations in the industrially and medically important fungal genus Aspergillus.</title>
        <authorList>
            <person name="de Vries R.P."/>
            <person name="Riley R."/>
            <person name="Wiebenga A."/>
            <person name="Aguilar-Osorio G."/>
            <person name="Amillis S."/>
            <person name="Uchima C.A."/>
            <person name="Anderluh G."/>
            <person name="Asadollahi M."/>
            <person name="Askin M."/>
            <person name="Barry K."/>
            <person name="Battaglia E."/>
            <person name="Bayram O."/>
            <person name="Benocci T."/>
            <person name="Braus-Stromeyer S.A."/>
            <person name="Caldana C."/>
            <person name="Canovas D."/>
            <person name="Cerqueira G.C."/>
            <person name="Chen F."/>
            <person name="Chen W."/>
            <person name="Choi C."/>
            <person name="Clum A."/>
            <person name="Dos Santos R.A."/>
            <person name="Damasio A.R."/>
            <person name="Diallinas G."/>
            <person name="Emri T."/>
            <person name="Fekete E."/>
            <person name="Flipphi M."/>
            <person name="Freyberg S."/>
            <person name="Gallo A."/>
            <person name="Gournas C."/>
            <person name="Habgood R."/>
            <person name="Hainaut M."/>
            <person name="Harispe M.L."/>
            <person name="Henrissat B."/>
            <person name="Hilden K.S."/>
            <person name="Hope R."/>
            <person name="Hossain A."/>
            <person name="Karabika E."/>
            <person name="Karaffa L."/>
            <person name="Karanyi Z."/>
            <person name="Krasevec N."/>
            <person name="Kuo A."/>
            <person name="Kusch H."/>
            <person name="LaButti K."/>
            <person name="Lagendijk E.L."/>
            <person name="Lapidus A."/>
            <person name="Levasseur A."/>
            <person name="Lindquist E."/>
            <person name="Lipzen A."/>
            <person name="Logrieco A.F."/>
            <person name="MacCabe A."/>
            <person name="Maekelae M.R."/>
            <person name="Malavazi I."/>
            <person name="Melin P."/>
            <person name="Meyer V."/>
            <person name="Mielnichuk N."/>
            <person name="Miskei M."/>
            <person name="Molnar A.P."/>
            <person name="Mule G."/>
            <person name="Ngan C.Y."/>
            <person name="Orejas M."/>
            <person name="Orosz E."/>
            <person name="Ouedraogo J.P."/>
            <person name="Overkamp K.M."/>
            <person name="Park H.-S."/>
            <person name="Perrone G."/>
            <person name="Piumi F."/>
            <person name="Punt P.J."/>
            <person name="Ram A.F."/>
            <person name="Ramon A."/>
            <person name="Rauscher S."/>
            <person name="Record E."/>
            <person name="Riano-Pachon D.M."/>
            <person name="Robert V."/>
            <person name="Roehrig J."/>
            <person name="Ruller R."/>
            <person name="Salamov A."/>
            <person name="Salih N.S."/>
            <person name="Samson R.A."/>
            <person name="Sandor E."/>
            <person name="Sanguinetti M."/>
            <person name="Schuetze T."/>
            <person name="Sepcic K."/>
            <person name="Shelest E."/>
            <person name="Sherlock G."/>
            <person name="Sophianopoulou V."/>
            <person name="Squina F.M."/>
            <person name="Sun H."/>
            <person name="Susca A."/>
            <person name="Todd R.B."/>
            <person name="Tsang A."/>
            <person name="Unkles S.E."/>
            <person name="van de Wiele N."/>
            <person name="van Rossen-Uffink D."/>
            <person name="Oliveira J.V."/>
            <person name="Vesth T.C."/>
            <person name="Visser J."/>
            <person name="Yu J.-H."/>
            <person name="Zhou M."/>
            <person name="Andersen M.R."/>
            <person name="Archer D.B."/>
            <person name="Baker S.E."/>
            <person name="Benoit I."/>
            <person name="Brakhage A.A."/>
            <person name="Braus G.H."/>
            <person name="Fischer R."/>
            <person name="Frisvad J.C."/>
            <person name="Goldman G.H."/>
            <person name="Houbraken J."/>
            <person name="Oakley B."/>
            <person name="Pocsi I."/>
            <person name="Scazzocchio C."/>
            <person name="Seiboth B."/>
            <person name="vanKuyk P.A."/>
            <person name="Wortman J."/>
            <person name="Dyer P.S."/>
            <person name="Grigoriev I.V."/>
        </authorList>
    </citation>
    <scope>NUCLEOTIDE SEQUENCE [LARGE SCALE GENOMIC DNA]</scope>
    <source>
        <strain evidence="10">CBS 506.65</strain>
    </source>
</reference>
<evidence type="ECO:0000256" key="6">
    <source>
        <dbReference type="ARBA" id="ARBA00023285"/>
    </source>
</evidence>
<evidence type="ECO:0000313" key="9">
    <source>
        <dbReference type="EMBL" id="OJJ44235.1"/>
    </source>
</evidence>
<dbReference type="Proteomes" id="UP000184188">
    <property type="component" value="Unassembled WGS sequence"/>
</dbReference>
<evidence type="ECO:0000259" key="8">
    <source>
        <dbReference type="PROSITE" id="PS51677"/>
    </source>
</evidence>
<dbReference type="OrthoDB" id="2128708at2759"/>
<dbReference type="PANTHER" id="PTHR46471:SF6">
    <property type="entry name" value="GLYCOSYL HYDROLASE"/>
    <property type="match status" value="1"/>
</dbReference>
<organism evidence="9 10">
    <name type="scientific">Penicilliopsis zonata CBS 506.65</name>
    <dbReference type="NCBI Taxonomy" id="1073090"/>
    <lineage>
        <taxon>Eukaryota</taxon>
        <taxon>Fungi</taxon>
        <taxon>Dikarya</taxon>
        <taxon>Ascomycota</taxon>
        <taxon>Pezizomycotina</taxon>
        <taxon>Eurotiomycetes</taxon>
        <taxon>Eurotiomycetidae</taxon>
        <taxon>Eurotiales</taxon>
        <taxon>Aspergillaceae</taxon>
        <taxon>Penicilliopsis</taxon>
    </lineage>
</organism>
<dbReference type="Gene3D" id="3.20.20.370">
    <property type="entry name" value="Glycoside hydrolase/deacetylase"/>
    <property type="match status" value="1"/>
</dbReference>
<protein>
    <recommendedName>
        <fullName evidence="8">NodB homology domain-containing protein</fullName>
    </recommendedName>
</protein>
<dbReference type="SUPFAM" id="SSF88713">
    <property type="entry name" value="Glycoside hydrolase/deacetylase"/>
    <property type="match status" value="1"/>
</dbReference>
<feature type="signal peptide" evidence="7">
    <location>
        <begin position="1"/>
        <end position="20"/>
    </location>
</feature>
<dbReference type="CDD" id="cd10917">
    <property type="entry name" value="CE4_NodB_like_6s_7s"/>
    <property type="match status" value="1"/>
</dbReference>
<accession>A0A1L9SAL5</accession>
<dbReference type="InterPro" id="IPR011330">
    <property type="entry name" value="Glyco_hydro/deAcase_b/a-brl"/>
</dbReference>
<dbReference type="InterPro" id="IPR002509">
    <property type="entry name" value="NODB_dom"/>
</dbReference>
<dbReference type="GO" id="GO:0046872">
    <property type="term" value="F:metal ion binding"/>
    <property type="evidence" value="ECO:0007669"/>
    <property type="project" value="UniProtKB-KW"/>
</dbReference>
<dbReference type="GO" id="GO:0005975">
    <property type="term" value="P:carbohydrate metabolic process"/>
    <property type="evidence" value="ECO:0007669"/>
    <property type="project" value="InterPro"/>
</dbReference>
<evidence type="ECO:0000256" key="5">
    <source>
        <dbReference type="ARBA" id="ARBA00023277"/>
    </source>
</evidence>
<keyword evidence="5" id="KW-0119">Carbohydrate metabolism</keyword>
<keyword evidence="10" id="KW-1185">Reference proteome</keyword>
<dbReference type="RefSeq" id="XP_022578745.1">
    <property type="nucleotide sequence ID" value="XM_022727746.1"/>
</dbReference>
<feature type="chain" id="PRO_5012657054" description="NodB homology domain-containing protein" evidence="7">
    <location>
        <begin position="21"/>
        <end position="404"/>
    </location>
</feature>
<dbReference type="EMBL" id="KV878348">
    <property type="protein sequence ID" value="OJJ44235.1"/>
    <property type="molecule type" value="Genomic_DNA"/>
</dbReference>
<dbReference type="STRING" id="1073090.A0A1L9SAL5"/>
<dbReference type="VEuPathDB" id="FungiDB:ASPZODRAFT_2112210"/>
<name>A0A1L9SAL5_9EURO</name>
<dbReference type="PROSITE" id="PS51677">
    <property type="entry name" value="NODB"/>
    <property type="match status" value="1"/>
</dbReference>
<evidence type="ECO:0000256" key="7">
    <source>
        <dbReference type="SAM" id="SignalP"/>
    </source>
</evidence>
<keyword evidence="3 7" id="KW-0732">Signal</keyword>
<feature type="domain" description="NodB homology" evidence="8">
    <location>
        <begin position="202"/>
        <end position="389"/>
    </location>
</feature>
<dbReference type="Pfam" id="PF01522">
    <property type="entry name" value="Polysacc_deac_1"/>
    <property type="match status" value="1"/>
</dbReference>